<accession>A0A1W1UY88</accession>
<dbReference type="RefSeq" id="WP_084047554.1">
    <property type="nucleotide sequence ID" value="NZ_FWWU01000008.1"/>
</dbReference>
<protein>
    <submittedName>
        <fullName evidence="1">Uncharacterized protein</fullName>
    </submittedName>
</protein>
<name>A0A1W1UY88_9DEIO</name>
<reference evidence="1 2" key="1">
    <citation type="submission" date="2017-04" db="EMBL/GenBank/DDBJ databases">
        <authorList>
            <person name="Afonso C.L."/>
            <person name="Miller P.J."/>
            <person name="Scott M.A."/>
            <person name="Spackman E."/>
            <person name="Goraichik I."/>
            <person name="Dimitrov K.M."/>
            <person name="Suarez D.L."/>
            <person name="Swayne D.E."/>
        </authorList>
    </citation>
    <scope>NUCLEOTIDE SEQUENCE [LARGE SCALE GENOMIC DNA]</scope>
    <source>
        <strain evidence="1 2">KR-140</strain>
    </source>
</reference>
<evidence type="ECO:0000313" key="1">
    <source>
        <dbReference type="EMBL" id="SMB86033.1"/>
    </source>
</evidence>
<evidence type="ECO:0000313" key="2">
    <source>
        <dbReference type="Proteomes" id="UP000192582"/>
    </source>
</evidence>
<organism evidence="1 2">
    <name type="scientific">Deinococcus hopiensis KR-140</name>
    <dbReference type="NCBI Taxonomy" id="695939"/>
    <lineage>
        <taxon>Bacteria</taxon>
        <taxon>Thermotogati</taxon>
        <taxon>Deinococcota</taxon>
        <taxon>Deinococci</taxon>
        <taxon>Deinococcales</taxon>
        <taxon>Deinococcaceae</taxon>
        <taxon>Deinococcus</taxon>
    </lineage>
</organism>
<dbReference type="EMBL" id="FWWU01000008">
    <property type="protein sequence ID" value="SMB86033.1"/>
    <property type="molecule type" value="Genomic_DNA"/>
</dbReference>
<keyword evidence="2" id="KW-1185">Reference proteome</keyword>
<proteinExistence type="predicted"/>
<dbReference type="STRING" id="695939.SAMN00790413_03654"/>
<dbReference type="AlphaFoldDB" id="A0A1W1UY88"/>
<sequence length="83" mass="9482">MTVQAVTLATILHAIWTQGPLSIEQIREITPELQLLERVNAILTLNRHQVSDRDDSGVDPLYTELPEREMAALVLFNVAFRWL</sequence>
<dbReference type="Proteomes" id="UP000192582">
    <property type="component" value="Unassembled WGS sequence"/>
</dbReference>
<gene>
    <name evidence="1" type="ORF">SAMN00790413_03654</name>
</gene>